<dbReference type="OrthoDB" id="3238794at2759"/>
<dbReference type="EMBL" id="KN847321">
    <property type="protein sequence ID" value="KIW52263.1"/>
    <property type="molecule type" value="Genomic_DNA"/>
</dbReference>
<dbReference type="GO" id="GO:0051015">
    <property type="term" value="F:actin filament binding"/>
    <property type="evidence" value="ECO:0007669"/>
    <property type="project" value="TreeGrafter"/>
</dbReference>
<protein>
    <recommendedName>
        <fullName evidence="1">Class II aldolase/adducin N-terminal domain-containing protein</fullName>
    </recommendedName>
</protein>
<accession>A0A0D2EA75</accession>
<dbReference type="GO" id="GO:0005856">
    <property type="term" value="C:cytoskeleton"/>
    <property type="evidence" value="ECO:0007669"/>
    <property type="project" value="TreeGrafter"/>
</dbReference>
<evidence type="ECO:0000313" key="3">
    <source>
        <dbReference type="Proteomes" id="UP000054342"/>
    </source>
</evidence>
<keyword evidence="3" id="KW-1185">Reference proteome</keyword>
<sequence>MAPIALYEQSVATAQPTKGSATSEKKELTPLEALAHQENSKPLLNIPTFNTFEEKRQWQLEHMAGAFRVWAREGYAEGISGHISVRDPEFEDRLWINPLGVHYGMMKASDMICVNFMTGQVVGGNTEIPANAAGVSIHSAAHKRRPDVHAVCHAHSIYGRAYSAFGKPLEMLNQDVCNFYNAHSVYETYGGVALSGEEGENIAEALGTGKACILMNHGLLTVGQTVDEAAFLYLVLERSCKAQLLIEAAVAGGRVQKQLIGDEEAAYNFKWNSDPETLYFEMQSHLRYEEYLAGSDYKN</sequence>
<dbReference type="InterPro" id="IPR036409">
    <property type="entry name" value="Aldolase_II/adducin_N_sf"/>
</dbReference>
<dbReference type="STRING" id="348802.A0A0D2EA75"/>
<dbReference type="FunFam" id="3.40.225.10:FF:000009">
    <property type="entry name" value="Class II aldolase/adducin N-terminal"/>
    <property type="match status" value="1"/>
</dbReference>
<dbReference type="HOGENOM" id="CLU_006033_1_2_1"/>
<dbReference type="InterPro" id="IPR051017">
    <property type="entry name" value="Aldolase-II_Adducin_sf"/>
</dbReference>
<dbReference type="AlphaFoldDB" id="A0A0D2EA75"/>
<dbReference type="Gene3D" id="3.40.225.10">
    <property type="entry name" value="Class II aldolase/adducin N-terminal domain"/>
    <property type="match status" value="1"/>
</dbReference>
<dbReference type="PANTHER" id="PTHR10672">
    <property type="entry name" value="ADDUCIN"/>
    <property type="match status" value="1"/>
</dbReference>
<reference evidence="2 3" key="1">
    <citation type="submission" date="2015-01" db="EMBL/GenBank/DDBJ databases">
        <title>The Genome Sequence of Exophiala xenobiotica CBS118157.</title>
        <authorList>
            <consortium name="The Broad Institute Genomics Platform"/>
            <person name="Cuomo C."/>
            <person name="de Hoog S."/>
            <person name="Gorbushina A."/>
            <person name="Stielow B."/>
            <person name="Teixiera M."/>
            <person name="Abouelleil A."/>
            <person name="Chapman S.B."/>
            <person name="Priest M."/>
            <person name="Young S.K."/>
            <person name="Wortman J."/>
            <person name="Nusbaum C."/>
            <person name="Birren B."/>
        </authorList>
    </citation>
    <scope>NUCLEOTIDE SEQUENCE [LARGE SCALE GENOMIC DNA]</scope>
    <source>
        <strain evidence="2 3">CBS 118157</strain>
    </source>
</reference>
<dbReference type="SUPFAM" id="SSF53639">
    <property type="entry name" value="AraD/HMP-PK domain-like"/>
    <property type="match status" value="1"/>
</dbReference>
<name>A0A0D2EA75_9EURO</name>
<dbReference type="GeneID" id="25329823"/>
<gene>
    <name evidence="2" type="ORF">PV05_07915</name>
</gene>
<dbReference type="Proteomes" id="UP000054342">
    <property type="component" value="Unassembled WGS sequence"/>
</dbReference>
<dbReference type="SMART" id="SM01007">
    <property type="entry name" value="Aldolase_II"/>
    <property type="match status" value="1"/>
</dbReference>
<dbReference type="PANTHER" id="PTHR10672:SF25">
    <property type="entry name" value="MEIOTICALLY UP-REGULATED GENE 14 PROTEIN"/>
    <property type="match status" value="1"/>
</dbReference>
<feature type="domain" description="Class II aldolase/adducin N-terminal" evidence="1">
    <location>
        <begin position="61"/>
        <end position="244"/>
    </location>
</feature>
<dbReference type="RefSeq" id="XP_013312847.1">
    <property type="nucleotide sequence ID" value="XM_013457393.1"/>
</dbReference>
<evidence type="ECO:0000313" key="2">
    <source>
        <dbReference type="EMBL" id="KIW52263.1"/>
    </source>
</evidence>
<dbReference type="InterPro" id="IPR001303">
    <property type="entry name" value="Aldolase_II/adducin_N"/>
</dbReference>
<dbReference type="Pfam" id="PF00596">
    <property type="entry name" value="Aldolase_II"/>
    <property type="match status" value="1"/>
</dbReference>
<proteinExistence type="predicted"/>
<dbReference type="NCBIfam" id="NF004855">
    <property type="entry name" value="PRK06208.1"/>
    <property type="match status" value="1"/>
</dbReference>
<organism evidence="2 3">
    <name type="scientific">Exophiala xenobiotica</name>
    <dbReference type="NCBI Taxonomy" id="348802"/>
    <lineage>
        <taxon>Eukaryota</taxon>
        <taxon>Fungi</taxon>
        <taxon>Dikarya</taxon>
        <taxon>Ascomycota</taxon>
        <taxon>Pezizomycotina</taxon>
        <taxon>Eurotiomycetes</taxon>
        <taxon>Chaetothyriomycetidae</taxon>
        <taxon>Chaetothyriales</taxon>
        <taxon>Herpotrichiellaceae</taxon>
        <taxon>Exophiala</taxon>
    </lineage>
</organism>
<evidence type="ECO:0000259" key="1">
    <source>
        <dbReference type="SMART" id="SM01007"/>
    </source>
</evidence>